<dbReference type="SMART" id="SM00409">
    <property type="entry name" value="IG"/>
    <property type="match status" value="2"/>
</dbReference>
<dbReference type="CDD" id="cd00096">
    <property type="entry name" value="Ig"/>
    <property type="match status" value="1"/>
</dbReference>
<dbReference type="InterPro" id="IPR036179">
    <property type="entry name" value="Ig-like_dom_sf"/>
</dbReference>
<dbReference type="SMART" id="SM00408">
    <property type="entry name" value="IGc2"/>
    <property type="match status" value="2"/>
</dbReference>
<protein>
    <submittedName>
        <fullName evidence="7">Putative conserved secreted protein</fullName>
    </submittedName>
</protein>
<keyword evidence="3" id="KW-1015">Disulfide bond</keyword>
<sequence>MVQLMEMSSSLLFVIGIFLVCGLTSGRSISEPNNSILSSSGDSNKLIAQDWVKITAAPAARVTHVPGVTVELECEVSGSPPPTIHWIRGSSPLNLLNELEANVVSEASPNALVRVRSRLVLEHAAPTERTYTCVGRSGSKTAFATTTVVASSHHGRQKHNITSDILSTLLSPGGGAQKPRIVLFYTVILELMGSDVVLPCNTIGRPRPDIYWLDVNDNLISGQEPRYRVLPTGELVITNLKWSDMGGFTCVARNALAKDTITTFVYPILSEE</sequence>
<evidence type="ECO:0000256" key="5">
    <source>
        <dbReference type="SAM" id="SignalP"/>
    </source>
</evidence>
<dbReference type="Gene3D" id="2.60.40.10">
    <property type="entry name" value="Immunoglobulins"/>
    <property type="match status" value="2"/>
</dbReference>
<evidence type="ECO:0000256" key="3">
    <source>
        <dbReference type="ARBA" id="ARBA00023157"/>
    </source>
</evidence>
<dbReference type="PANTHER" id="PTHR12231:SF253">
    <property type="entry name" value="DPR-INTERACTING PROTEIN ETA, ISOFORM B-RELATED"/>
    <property type="match status" value="1"/>
</dbReference>
<organism evidence="7">
    <name type="scientific">Nyssomyia neivai</name>
    <dbReference type="NCBI Taxonomy" id="330878"/>
    <lineage>
        <taxon>Eukaryota</taxon>
        <taxon>Metazoa</taxon>
        <taxon>Ecdysozoa</taxon>
        <taxon>Arthropoda</taxon>
        <taxon>Hexapoda</taxon>
        <taxon>Insecta</taxon>
        <taxon>Pterygota</taxon>
        <taxon>Neoptera</taxon>
        <taxon>Endopterygota</taxon>
        <taxon>Diptera</taxon>
        <taxon>Nematocera</taxon>
        <taxon>Psychodoidea</taxon>
        <taxon>Psychodidae</taxon>
        <taxon>Nyssomyia</taxon>
    </lineage>
</organism>
<evidence type="ECO:0000256" key="4">
    <source>
        <dbReference type="ARBA" id="ARBA00023319"/>
    </source>
</evidence>
<name>A0A1L8DPD5_9DIPT</name>
<keyword evidence="4" id="KW-0393">Immunoglobulin domain</keyword>
<dbReference type="Pfam" id="PF13927">
    <property type="entry name" value="Ig_3"/>
    <property type="match status" value="2"/>
</dbReference>
<accession>A0A1L8DPD5</accession>
<dbReference type="InterPro" id="IPR013783">
    <property type="entry name" value="Ig-like_fold"/>
</dbReference>
<dbReference type="InterPro" id="IPR003599">
    <property type="entry name" value="Ig_sub"/>
</dbReference>
<proteinExistence type="predicted"/>
<evidence type="ECO:0000259" key="6">
    <source>
        <dbReference type="PROSITE" id="PS50835"/>
    </source>
</evidence>
<dbReference type="InterPro" id="IPR007110">
    <property type="entry name" value="Ig-like_dom"/>
</dbReference>
<dbReference type="GO" id="GO:0043005">
    <property type="term" value="C:neuron projection"/>
    <property type="evidence" value="ECO:0007669"/>
    <property type="project" value="TreeGrafter"/>
</dbReference>
<reference evidence="7" key="1">
    <citation type="submission" date="2016-12" db="EMBL/GenBank/DDBJ databases">
        <title>An insight into the sialome and mialome of the sand fly, Nyssomyia neivai.</title>
        <authorList>
            <person name="Sebastian V."/>
            <person name="Goulart T.M."/>
            <person name="Oliveira W."/>
            <person name="Calvo E."/>
            <person name="Oliveira L.F."/>
            <person name="Pinto M.C."/>
            <person name="Rosselino A.M."/>
            <person name="Ribeiro J.M."/>
        </authorList>
    </citation>
    <scope>NUCLEOTIDE SEQUENCE</scope>
</reference>
<dbReference type="PANTHER" id="PTHR12231">
    <property type="entry name" value="CTX-RELATED TYPE I TRANSMEMBRANE PROTEIN"/>
    <property type="match status" value="1"/>
</dbReference>
<feature type="domain" description="Ig-like" evidence="6">
    <location>
        <begin position="52"/>
        <end position="149"/>
    </location>
</feature>
<evidence type="ECO:0000313" key="7">
    <source>
        <dbReference type="EMBL" id="JAV08190.1"/>
    </source>
</evidence>
<dbReference type="PROSITE" id="PS50835">
    <property type="entry name" value="IG_LIKE"/>
    <property type="match status" value="2"/>
</dbReference>
<dbReference type="InterPro" id="IPR003598">
    <property type="entry name" value="Ig_sub2"/>
</dbReference>
<dbReference type="EMBL" id="GFDF01005894">
    <property type="protein sequence ID" value="JAV08190.1"/>
    <property type="molecule type" value="Transcribed_RNA"/>
</dbReference>
<keyword evidence="1 5" id="KW-0732">Signal</keyword>
<feature type="domain" description="Ig-like" evidence="6">
    <location>
        <begin position="179"/>
        <end position="262"/>
    </location>
</feature>
<keyword evidence="2" id="KW-0677">Repeat</keyword>
<feature type="chain" id="PRO_5012453899" evidence="5">
    <location>
        <begin position="27"/>
        <end position="272"/>
    </location>
</feature>
<feature type="signal peptide" evidence="5">
    <location>
        <begin position="1"/>
        <end position="26"/>
    </location>
</feature>
<evidence type="ECO:0000256" key="2">
    <source>
        <dbReference type="ARBA" id="ARBA00022737"/>
    </source>
</evidence>
<dbReference type="InterPro" id="IPR051170">
    <property type="entry name" value="Neural/epithelial_adhesion"/>
</dbReference>
<evidence type="ECO:0000256" key="1">
    <source>
        <dbReference type="ARBA" id="ARBA00022729"/>
    </source>
</evidence>
<dbReference type="SUPFAM" id="SSF48726">
    <property type="entry name" value="Immunoglobulin"/>
    <property type="match status" value="2"/>
</dbReference>
<dbReference type="AlphaFoldDB" id="A0A1L8DPD5"/>